<dbReference type="EMBL" id="CP042582">
    <property type="protein sequence ID" value="QEX22499.1"/>
    <property type="molecule type" value="Genomic_DNA"/>
</dbReference>
<evidence type="ECO:0000256" key="1">
    <source>
        <dbReference type="ARBA" id="ARBA00022842"/>
    </source>
</evidence>
<dbReference type="SUPFAM" id="SSF53218">
    <property type="entry name" value="Molybdenum cofactor biosynthesis proteins"/>
    <property type="match status" value="1"/>
</dbReference>
<accession>A0A5J6MY60</accession>
<dbReference type="CDD" id="cd04182">
    <property type="entry name" value="GT_2_like_f"/>
    <property type="match status" value="1"/>
</dbReference>
<dbReference type="KEGG" id="hadh:FRZ61_24310"/>
<protein>
    <submittedName>
        <fullName evidence="3">4-diphosphocytidyl-2C-methyl-D-erythritol kinase</fullName>
    </submittedName>
</protein>
<feature type="domain" description="MoaB/Mog" evidence="2">
    <location>
        <begin position="170"/>
        <end position="303"/>
    </location>
</feature>
<organism evidence="3 4">
    <name type="scientific">Hypericibacter adhaerens</name>
    <dbReference type="NCBI Taxonomy" id="2602016"/>
    <lineage>
        <taxon>Bacteria</taxon>
        <taxon>Pseudomonadati</taxon>
        <taxon>Pseudomonadota</taxon>
        <taxon>Alphaproteobacteria</taxon>
        <taxon>Rhodospirillales</taxon>
        <taxon>Dongiaceae</taxon>
        <taxon>Hypericibacter</taxon>
    </lineage>
</organism>
<dbReference type="GO" id="GO:0016301">
    <property type="term" value="F:kinase activity"/>
    <property type="evidence" value="ECO:0007669"/>
    <property type="project" value="UniProtKB-KW"/>
</dbReference>
<dbReference type="InterPro" id="IPR012184">
    <property type="entry name" value="Bifunc_Mopterin-bd"/>
</dbReference>
<keyword evidence="3" id="KW-0418">Kinase</keyword>
<dbReference type="AlphaFoldDB" id="A0A5J6MY60"/>
<dbReference type="CDD" id="cd03522">
    <property type="entry name" value="MoeA_like"/>
    <property type="match status" value="1"/>
</dbReference>
<evidence type="ECO:0000313" key="3">
    <source>
        <dbReference type="EMBL" id="QEX22499.1"/>
    </source>
</evidence>
<name>A0A5J6MY60_9PROT</name>
<dbReference type="Proteomes" id="UP000325797">
    <property type="component" value="Chromosome"/>
</dbReference>
<dbReference type="SMART" id="SM00852">
    <property type="entry name" value="MoCF_biosynth"/>
    <property type="match status" value="1"/>
</dbReference>
<dbReference type="InterPro" id="IPR036425">
    <property type="entry name" value="MoaB/Mog-like_dom_sf"/>
</dbReference>
<dbReference type="Gene3D" id="3.90.550.10">
    <property type="entry name" value="Spore Coat Polysaccharide Biosynthesis Protein SpsA, Chain A"/>
    <property type="match status" value="1"/>
</dbReference>
<dbReference type="Gene3D" id="3.40.980.10">
    <property type="entry name" value="MoaB/Mog-like domain"/>
    <property type="match status" value="1"/>
</dbReference>
<keyword evidence="1" id="KW-0460">Magnesium</keyword>
<keyword evidence="4" id="KW-1185">Reference proteome</keyword>
<dbReference type="RefSeq" id="WP_151117979.1">
    <property type="nucleotide sequence ID" value="NZ_CP042582.1"/>
</dbReference>
<gene>
    <name evidence="3" type="ORF">FRZ61_24310</name>
</gene>
<evidence type="ECO:0000313" key="4">
    <source>
        <dbReference type="Proteomes" id="UP000325797"/>
    </source>
</evidence>
<dbReference type="InterPro" id="IPR029044">
    <property type="entry name" value="Nucleotide-diphossugar_trans"/>
</dbReference>
<evidence type="ECO:0000259" key="2">
    <source>
        <dbReference type="SMART" id="SM00852"/>
    </source>
</evidence>
<dbReference type="InterPro" id="IPR025877">
    <property type="entry name" value="MobA-like_NTP_Trfase"/>
</dbReference>
<dbReference type="SUPFAM" id="SSF53448">
    <property type="entry name" value="Nucleotide-diphospho-sugar transferases"/>
    <property type="match status" value="1"/>
</dbReference>
<sequence>MIFGSLPLGEAEGALLVHSLKLGKTAFRKGRKLSPEDLKTLRAAGIERVTVVRFEPGDVTEDEAAQRVAAAICGENLEVAAPFTGRSNLIARTHGLLVVDRARLDRLNAVDEAVTLATLPAFDVVAPGDMVATVKIIPFAVPGEVIERCLWTLAGDPILQVAALRPHAVTLIQTRLPGLKESVIDKTIAIMNERLAGLGSGPAQDRRCAHDERALTAEIEAALKGGAEMVLIAGASAITDRRDVLPAAIGRAGGTVDHFGMPVDPGNLMLLAHVGARPVLGLPGCVRSPKLNGFDWVLQRLMADLPVTRQDIMAMGTGGLLKEIPTRPQPRAGSESLAPRAPKVAAIILAAGRSSRMGAANKLMAELDGKPLVAHAADAALAARLERVVVVTGHEAERVRQALGPRKLEILHNPDYASGIASSLATGLAALKDSAIDGVLVLLGDMPRVAPAQLGRLISAFNPVEGRAICVPTFNGKRGNPVLWGKRFFEPMAHLKGDVGARHLIAENAELVAEVAMPDDAVLTDVDTPQALDALRRGESQSGGDATA</sequence>
<dbReference type="Pfam" id="PF12804">
    <property type="entry name" value="NTP_transf_3"/>
    <property type="match status" value="1"/>
</dbReference>
<keyword evidence="3" id="KW-0808">Transferase</keyword>
<reference evidence="3 4" key="1">
    <citation type="submission" date="2019-08" db="EMBL/GenBank/DDBJ databases">
        <title>Hyperibacter terrae gen. nov., sp. nov. and Hyperibacter viscosus sp. nov., two new members in the family Rhodospirillaceae isolated from the rhizosphere of Hypericum perforatum.</title>
        <authorList>
            <person name="Noviana Z."/>
        </authorList>
    </citation>
    <scope>NUCLEOTIDE SEQUENCE [LARGE SCALE GENOMIC DNA]</scope>
    <source>
        <strain evidence="3 4">R5959</strain>
    </source>
</reference>
<proteinExistence type="predicted"/>
<dbReference type="InterPro" id="IPR001453">
    <property type="entry name" value="MoaB/Mog_dom"/>
</dbReference>
<dbReference type="GO" id="GO:0016779">
    <property type="term" value="F:nucleotidyltransferase activity"/>
    <property type="evidence" value="ECO:0007669"/>
    <property type="project" value="UniProtKB-ARBA"/>
</dbReference>
<dbReference type="PANTHER" id="PTHR43777:SF1">
    <property type="entry name" value="MOLYBDENUM COFACTOR CYTIDYLYLTRANSFERASE"/>
    <property type="match status" value="1"/>
</dbReference>
<dbReference type="PIRSF" id="PIRSF036626">
    <property type="entry name" value="MPTBd_MobAlike"/>
    <property type="match status" value="1"/>
</dbReference>
<dbReference type="OrthoDB" id="9779263at2"/>
<dbReference type="PANTHER" id="PTHR43777">
    <property type="entry name" value="MOLYBDENUM COFACTOR CYTIDYLYLTRANSFERASE"/>
    <property type="match status" value="1"/>
</dbReference>